<sequence>MTAEEALAIYIDNKFTEEQYIDIQQTSKVHNANIYPTYNRCEENVSVWRGETAVTTQRLVAAQKDVPKKRLEEYDPNKITIAFKWRCDWASGHSQNMQGFENSDNDTFNDNSIENWKPRVDIVEQSRAIAARFPIQLFKTATYVEHRRK</sequence>
<gene>
    <name evidence="1" type="ORF">J437_LFUL012791</name>
</gene>
<dbReference type="EMBL" id="KZ308809">
    <property type="protein sequence ID" value="KAG8234406.1"/>
    <property type="molecule type" value="Genomic_DNA"/>
</dbReference>
<reference evidence="1" key="1">
    <citation type="submission" date="2013-04" db="EMBL/GenBank/DDBJ databases">
        <authorList>
            <person name="Qu J."/>
            <person name="Murali S.C."/>
            <person name="Bandaranaike D."/>
            <person name="Bellair M."/>
            <person name="Blankenburg K."/>
            <person name="Chao H."/>
            <person name="Dinh H."/>
            <person name="Doddapaneni H."/>
            <person name="Downs B."/>
            <person name="Dugan-Rocha S."/>
            <person name="Elkadiri S."/>
            <person name="Gnanaolivu R.D."/>
            <person name="Hernandez B."/>
            <person name="Javaid M."/>
            <person name="Jayaseelan J.C."/>
            <person name="Lee S."/>
            <person name="Li M."/>
            <person name="Ming W."/>
            <person name="Munidasa M."/>
            <person name="Muniz J."/>
            <person name="Nguyen L."/>
            <person name="Ongeri F."/>
            <person name="Osuji N."/>
            <person name="Pu L.-L."/>
            <person name="Puazo M."/>
            <person name="Qu C."/>
            <person name="Quiroz J."/>
            <person name="Raj R."/>
            <person name="Weissenberger G."/>
            <person name="Xin Y."/>
            <person name="Zou X."/>
            <person name="Han Y."/>
            <person name="Richards S."/>
            <person name="Worley K."/>
            <person name="Muzny D."/>
            <person name="Gibbs R."/>
        </authorList>
    </citation>
    <scope>NUCLEOTIDE SEQUENCE</scope>
    <source>
        <strain evidence="1">Sampled in the wild</strain>
    </source>
</reference>
<reference evidence="1" key="2">
    <citation type="submission" date="2017-10" db="EMBL/GenBank/DDBJ databases">
        <title>Ladona fulva Genome sequencing and assembly.</title>
        <authorList>
            <person name="Murali S."/>
            <person name="Richards S."/>
            <person name="Bandaranaike D."/>
            <person name="Bellair M."/>
            <person name="Blankenburg K."/>
            <person name="Chao H."/>
            <person name="Dinh H."/>
            <person name="Doddapaneni H."/>
            <person name="Dugan-Rocha S."/>
            <person name="Elkadiri S."/>
            <person name="Gnanaolivu R."/>
            <person name="Hernandez B."/>
            <person name="Skinner E."/>
            <person name="Javaid M."/>
            <person name="Lee S."/>
            <person name="Li M."/>
            <person name="Ming W."/>
            <person name="Munidasa M."/>
            <person name="Muniz J."/>
            <person name="Nguyen L."/>
            <person name="Hughes D."/>
            <person name="Osuji N."/>
            <person name="Pu L.-L."/>
            <person name="Puazo M."/>
            <person name="Qu C."/>
            <person name="Quiroz J."/>
            <person name="Raj R."/>
            <person name="Weissenberger G."/>
            <person name="Xin Y."/>
            <person name="Zou X."/>
            <person name="Han Y."/>
            <person name="Worley K."/>
            <person name="Muzny D."/>
            <person name="Gibbs R."/>
        </authorList>
    </citation>
    <scope>NUCLEOTIDE SEQUENCE</scope>
    <source>
        <strain evidence="1">Sampled in the wild</strain>
    </source>
</reference>
<accession>A0A8K0KFU9</accession>
<dbReference type="OrthoDB" id="8193306at2759"/>
<keyword evidence="2" id="KW-1185">Reference proteome</keyword>
<evidence type="ECO:0000313" key="2">
    <source>
        <dbReference type="Proteomes" id="UP000792457"/>
    </source>
</evidence>
<proteinExistence type="predicted"/>
<dbReference type="AlphaFoldDB" id="A0A8K0KFU9"/>
<name>A0A8K0KFU9_LADFU</name>
<organism evidence="1 2">
    <name type="scientific">Ladona fulva</name>
    <name type="common">Scarce chaser dragonfly</name>
    <name type="synonym">Libellula fulva</name>
    <dbReference type="NCBI Taxonomy" id="123851"/>
    <lineage>
        <taxon>Eukaryota</taxon>
        <taxon>Metazoa</taxon>
        <taxon>Ecdysozoa</taxon>
        <taxon>Arthropoda</taxon>
        <taxon>Hexapoda</taxon>
        <taxon>Insecta</taxon>
        <taxon>Pterygota</taxon>
        <taxon>Palaeoptera</taxon>
        <taxon>Odonata</taxon>
        <taxon>Epiprocta</taxon>
        <taxon>Anisoptera</taxon>
        <taxon>Libelluloidea</taxon>
        <taxon>Libellulidae</taxon>
        <taxon>Ladona</taxon>
    </lineage>
</organism>
<protein>
    <submittedName>
        <fullName evidence="1">Uncharacterized protein</fullName>
    </submittedName>
</protein>
<evidence type="ECO:0000313" key="1">
    <source>
        <dbReference type="EMBL" id="KAG8234406.1"/>
    </source>
</evidence>
<dbReference type="Proteomes" id="UP000792457">
    <property type="component" value="Unassembled WGS sequence"/>
</dbReference>
<comment type="caution">
    <text evidence="1">The sequence shown here is derived from an EMBL/GenBank/DDBJ whole genome shotgun (WGS) entry which is preliminary data.</text>
</comment>